<dbReference type="SMART" id="SM00862">
    <property type="entry name" value="Trans_reg_C"/>
    <property type="match status" value="1"/>
</dbReference>
<dbReference type="InterPro" id="IPR039420">
    <property type="entry name" value="WalR-like"/>
</dbReference>
<protein>
    <submittedName>
        <fullName evidence="10">DNA-binding response regulator</fullName>
    </submittedName>
</protein>
<dbReference type="Proteomes" id="UP000265768">
    <property type="component" value="Unassembled WGS sequence"/>
</dbReference>
<evidence type="ECO:0000259" key="8">
    <source>
        <dbReference type="PROSITE" id="PS50110"/>
    </source>
</evidence>
<name>A0A3A4B8B7_9ACTN</name>
<dbReference type="GO" id="GO:0006355">
    <property type="term" value="P:regulation of DNA-templated transcription"/>
    <property type="evidence" value="ECO:0007669"/>
    <property type="project" value="InterPro"/>
</dbReference>
<comment type="caution">
    <text evidence="10">The sequence shown here is derived from an EMBL/GenBank/DDBJ whole genome shotgun (WGS) entry which is preliminary data.</text>
</comment>
<dbReference type="PANTHER" id="PTHR48111:SF4">
    <property type="entry name" value="DNA-BINDING DUAL TRANSCRIPTIONAL REGULATOR OMPR"/>
    <property type="match status" value="1"/>
</dbReference>
<dbReference type="RefSeq" id="WP_119928514.1">
    <property type="nucleotide sequence ID" value="NZ_QZEY01000009.1"/>
</dbReference>
<evidence type="ECO:0000256" key="6">
    <source>
        <dbReference type="PROSITE-ProRule" id="PRU00169"/>
    </source>
</evidence>
<dbReference type="CDD" id="cd17574">
    <property type="entry name" value="REC_OmpR"/>
    <property type="match status" value="1"/>
</dbReference>
<dbReference type="Pfam" id="PF00072">
    <property type="entry name" value="Response_reg"/>
    <property type="match status" value="1"/>
</dbReference>
<dbReference type="Gene3D" id="6.10.250.690">
    <property type="match status" value="1"/>
</dbReference>
<dbReference type="InterPro" id="IPR001789">
    <property type="entry name" value="Sig_transdc_resp-reg_receiver"/>
</dbReference>
<gene>
    <name evidence="10" type="ORF">D5H75_22580</name>
</gene>
<feature type="modified residue" description="4-aspartylphosphate" evidence="6">
    <location>
        <position position="58"/>
    </location>
</feature>
<evidence type="ECO:0000259" key="9">
    <source>
        <dbReference type="PROSITE" id="PS51755"/>
    </source>
</evidence>
<dbReference type="Gene3D" id="3.40.50.2300">
    <property type="match status" value="1"/>
</dbReference>
<dbReference type="SMART" id="SM00448">
    <property type="entry name" value="REC"/>
    <property type="match status" value="1"/>
</dbReference>
<dbReference type="Gene3D" id="1.10.10.10">
    <property type="entry name" value="Winged helix-like DNA-binding domain superfamily/Winged helix DNA-binding domain"/>
    <property type="match status" value="1"/>
</dbReference>
<dbReference type="PROSITE" id="PS51755">
    <property type="entry name" value="OMPR_PHOB"/>
    <property type="match status" value="1"/>
</dbReference>
<feature type="DNA-binding region" description="OmpR/PhoB-type" evidence="7">
    <location>
        <begin position="135"/>
        <end position="229"/>
    </location>
</feature>
<keyword evidence="11" id="KW-1185">Reference proteome</keyword>
<evidence type="ECO:0000256" key="7">
    <source>
        <dbReference type="PROSITE-ProRule" id="PRU01091"/>
    </source>
</evidence>
<dbReference type="EMBL" id="QZEY01000009">
    <property type="protein sequence ID" value="RJL30368.1"/>
    <property type="molecule type" value="Genomic_DNA"/>
</dbReference>
<keyword evidence="5" id="KW-0804">Transcription</keyword>
<dbReference type="InterPro" id="IPR001867">
    <property type="entry name" value="OmpR/PhoB-type_DNA-bd"/>
</dbReference>
<accession>A0A3A4B8B7</accession>
<evidence type="ECO:0000313" key="10">
    <source>
        <dbReference type="EMBL" id="RJL30368.1"/>
    </source>
</evidence>
<evidence type="ECO:0000313" key="11">
    <source>
        <dbReference type="Proteomes" id="UP000265768"/>
    </source>
</evidence>
<dbReference type="OrthoDB" id="3686848at2"/>
<dbReference type="AlphaFoldDB" id="A0A3A4B8B7"/>
<reference evidence="10 11" key="1">
    <citation type="submission" date="2018-09" db="EMBL/GenBank/DDBJ databases">
        <title>YIM 75507 draft genome.</title>
        <authorList>
            <person name="Tang S."/>
            <person name="Feng Y."/>
        </authorList>
    </citation>
    <scope>NUCLEOTIDE SEQUENCE [LARGE SCALE GENOMIC DNA]</scope>
    <source>
        <strain evidence="10 11">YIM 75507</strain>
    </source>
</reference>
<dbReference type="SUPFAM" id="SSF52172">
    <property type="entry name" value="CheY-like"/>
    <property type="match status" value="1"/>
</dbReference>
<feature type="domain" description="Response regulatory" evidence="8">
    <location>
        <begin position="9"/>
        <end position="122"/>
    </location>
</feature>
<keyword evidence="1 6" id="KW-0597">Phosphoprotein</keyword>
<dbReference type="InterPro" id="IPR036388">
    <property type="entry name" value="WH-like_DNA-bd_sf"/>
</dbReference>
<dbReference type="InterPro" id="IPR011006">
    <property type="entry name" value="CheY-like_superfamily"/>
</dbReference>
<dbReference type="PROSITE" id="PS50110">
    <property type="entry name" value="RESPONSE_REGULATORY"/>
    <property type="match status" value="1"/>
</dbReference>
<feature type="domain" description="OmpR/PhoB-type" evidence="9">
    <location>
        <begin position="135"/>
        <end position="229"/>
    </location>
</feature>
<keyword evidence="4 7" id="KW-0238">DNA-binding</keyword>
<dbReference type="InterPro" id="IPR016032">
    <property type="entry name" value="Sig_transdc_resp-reg_C-effctor"/>
</dbReference>
<evidence type="ECO:0000256" key="5">
    <source>
        <dbReference type="ARBA" id="ARBA00023163"/>
    </source>
</evidence>
<evidence type="ECO:0000256" key="1">
    <source>
        <dbReference type="ARBA" id="ARBA00022553"/>
    </source>
</evidence>
<dbReference type="GO" id="GO:0000976">
    <property type="term" value="F:transcription cis-regulatory region binding"/>
    <property type="evidence" value="ECO:0007669"/>
    <property type="project" value="TreeGrafter"/>
</dbReference>
<evidence type="ECO:0000256" key="3">
    <source>
        <dbReference type="ARBA" id="ARBA00023015"/>
    </source>
</evidence>
<dbReference type="PANTHER" id="PTHR48111">
    <property type="entry name" value="REGULATOR OF RPOS"/>
    <property type="match status" value="1"/>
</dbReference>
<dbReference type="CDD" id="cd00383">
    <property type="entry name" value="trans_reg_C"/>
    <property type="match status" value="1"/>
</dbReference>
<sequence length="232" mass="25551">MAGQVPRKRVLVVEDDATIAAAVHTRLAAEGFEVRVAADGETALAAFDAFEPDAVILDRLLPGIDGVEVCRRLQAARPVPVLMLTALAEETDLLVGLGVGADDYMTKPFSMRELVARTHALLRRVQRASQLAQEDSTIRVGPVEIDTAERRVLFHGEEVHLTRTEYDLLRRLAERPGQVYERERLLSDIWGFTEAAATRTVDSHVRALRRKLGPEVVRTVHGVGYALSKGPS</sequence>
<dbReference type="GO" id="GO:0000156">
    <property type="term" value="F:phosphorelay response regulator activity"/>
    <property type="evidence" value="ECO:0007669"/>
    <property type="project" value="TreeGrafter"/>
</dbReference>
<keyword evidence="3" id="KW-0805">Transcription regulation</keyword>
<proteinExistence type="predicted"/>
<dbReference type="GO" id="GO:0032993">
    <property type="term" value="C:protein-DNA complex"/>
    <property type="evidence" value="ECO:0007669"/>
    <property type="project" value="TreeGrafter"/>
</dbReference>
<evidence type="ECO:0000256" key="2">
    <source>
        <dbReference type="ARBA" id="ARBA00023012"/>
    </source>
</evidence>
<keyword evidence="2" id="KW-0902">Two-component regulatory system</keyword>
<evidence type="ECO:0000256" key="4">
    <source>
        <dbReference type="ARBA" id="ARBA00023125"/>
    </source>
</evidence>
<dbReference type="SUPFAM" id="SSF46894">
    <property type="entry name" value="C-terminal effector domain of the bipartite response regulators"/>
    <property type="match status" value="1"/>
</dbReference>
<dbReference type="GO" id="GO:0005829">
    <property type="term" value="C:cytosol"/>
    <property type="evidence" value="ECO:0007669"/>
    <property type="project" value="TreeGrafter"/>
</dbReference>
<dbReference type="FunFam" id="3.40.50.2300:FF:000001">
    <property type="entry name" value="DNA-binding response regulator PhoB"/>
    <property type="match status" value="1"/>
</dbReference>
<dbReference type="Pfam" id="PF00486">
    <property type="entry name" value="Trans_reg_C"/>
    <property type="match status" value="1"/>
</dbReference>
<organism evidence="10 11">
    <name type="scientific">Bailinhaonella thermotolerans</name>
    <dbReference type="NCBI Taxonomy" id="1070861"/>
    <lineage>
        <taxon>Bacteria</taxon>
        <taxon>Bacillati</taxon>
        <taxon>Actinomycetota</taxon>
        <taxon>Actinomycetes</taxon>
        <taxon>Streptosporangiales</taxon>
        <taxon>Streptosporangiaceae</taxon>
        <taxon>Bailinhaonella</taxon>
    </lineage>
</organism>